<evidence type="ECO:0000256" key="4">
    <source>
        <dbReference type="SAM" id="MobiDB-lite"/>
    </source>
</evidence>
<evidence type="ECO:0000256" key="1">
    <source>
        <dbReference type="ARBA" id="ARBA00008520"/>
    </source>
</evidence>
<evidence type="ECO:0000256" key="3">
    <source>
        <dbReference type="ARBA" id="ARBA00022729"/>
    </source>
</evidence>
<feature type="transmembrane region" description="Helical" evidence="5">
    <location>
        <begin position="12"/>
        <end position="29"/>
    </location>
</feature>
<dbReference type="SUPFAM" id="SSF53850">
    <property type="entry name" value="Periplasmic binding protein-like II"/>
    <property type="match status" value="1"/>
</dbReference>
<gene>
    <name evidence="6" type="ORF">IMZ38_00925</name>
</gene>
<evidence type="ECO:0000256" key="5">
    <source>
        <dbReference type="SAM" id="Phobius"/>
    </source>
</evidence>
<name>A0A7M1UQS0_9CREN</name>
<keyword evidence="7" id="KW-1185">Reference proteome</keyword>
<dbReference type="GO" id="GO:1901982">
    <property type="term" value="F:maltose binding"/>
    <property type="evidence" value="ECO:0007669"/>
    <property type="project" value="TreeGrafter"/>
</dbReference>
<dbReference type="Gene3D" id="3.40.190.10">
    <property type="entry name" value="Periplasmic binding protein-like II"/>
    <property type="match status" value="2"/>
</dbReference>
<dbReference type="GeneID" id="59453937"/>
<dbReference type="Proteomes" id="UP000593766">
    <property type="component" value="Chromosome"/>
</dbReference>
<evidence type="ECO:0000313" key="7">
    <source>
        <dbReference type="Proteomes" id="UP000593766"/>
    </source>
</evidence>
<keyword evidence="5" id="KW-1133">Transmembrane helix</keyword>
<dbReference type="RefSeq" id="WP_193436338.1">
    <property type="nucleotide sequence ID" value="NZ_CP063144.1"/>
</dbReference>
<feature type="region of interest" description="Disordered" evidence="4">
    <location>
        <begin position="37"/>
        <end position="68"/>
    </location>
</feature>
<keyword evidence="3" id="KW-0732">Signal</keyword>
<dbReference type="AlphaFoldDB" id="A0A7M1UQS0"/>
<dbReference type="Pfam" id="PF13416">
    <property type="entry name" value="SBP_bac_8"/>
    <property type="match status" value="1"/>
</dbReference>
<protein>
    <submittedName>
        <fullName evidence="6">Extracellular solute-binding protein</fullName>
    </submittedName>
</protein>
<dbReference type="EMBL" id="CP063144">
    <property type="protein sequence ID" value="QOR94541.1"/>
    <property type="molecule type" value="Genomic_DNA"/>
</dbReference>
<dbReference type="OrthoDB" id="42146at2157"/>
<evidence type="ECO:0000313" key="6">
    <source>
        <dbReference type="EMBL" id="QOR94541.1"/>
    </source>
</evidence>
<sequence>MSKALTKIQAVIIVLIVAVAAIAGAYLISQQIGAQQTTTTQTTTPTTTPTGTETTTTPTGTGTTTPPPAGNVILIGDLSITVPANFKAFVDAAKDGSISVTIYFGHALSQDEFNAFQQVIDMFKQEYPGINVVPIPYSSMDALKTQISAIAALPPEQRESFIGQAPDVFTWAHDWIGSFADKGWILDLETFIGTEAIINDIAPAIQPLAMSAVTYKLKTYGLPYAGEAIALIVNKQLVPNPPTTFDEMKNIMQQFHNPSAGKYGLSYQFDPYHLYPFITAFGGYYYDEETGSVGVNSTGTKDGVKFYIQNVLPYLDTSDLGFNNQLNNFLTGKTPMIITGPWALPSIKNAIGLNNIEVVPIPNIGNNVPKPFSGFRNLYLTILANSGGVQRTYASVLFILYMALNDNALKILVEQNGYVPVKQSVIQYVVNNKSQYPVVYGFMQQVLRSSPMPKDPKMDKVWGIGTNLNAIIGEYTNALAEGKTVEEAIQAAIAVVDPQLDEAYATIMQSMGR</sequence>
<accession>A0A7M1UQS0</accession>
<dbReference type="PANTHER" id="PTHR30061">
    <property type="entry name" value="MALTOSE-BINDING PERIPLASMIC PROTEIN"/>
    <property type="match status" value="1"/>
</dbReference>
<comment type="similarity">
    <text evidence="1">Belongs to the bacterial solute-binding protein 1 family.</text>
</comment>
<dbReference type="GO" id="GO:0015768">
    <property type="term" value="P:maltose transport"/>
    <property type="evidence" value="ECO:0007669"/>
    <property type="project" value="TreeGrafter"/>
</dbReference>
<dbReference type="PANTHER" id="PTHR30061:SF50">
    <property type="entry name" value="MALTOSE_MALTODEXTRIN-BINDING PERIPLASMIC PROTEIN"/>
    <property type="match status" value="1"/>
</dbReference>
<organism evidence="6 7">
    <name type="scientific">Thermosphaera chiliense</name>
    <dbReference type="NCBI Taxonomy" id="3402707"/>
    <lineage>
        <taxon>Archaea</taxon>
        <taxon>Thermoproteota</taxon>
        <taxon>Thermoprotei</taxon>
        <taxon>Desulfurococcales</taxon>
        <taxon>Desulfurococcaceae</taxon>
        <taxon>Thermosphaera</taxon>
    </lineage>
</organism>
<proteinExistence type="inferred from homology"/>
<feature type="compositionally biased region" description="Low complexity" evidence="4">
    <location>
        <begin position="37"/>
        <end position="64"/>
    </location>
</feature>
<keyword evidence="5" id="KW-0812">Transmembrane</keyword>
<keyword evidence="5" id="KW-0472">Membrane</keyword>
<reference evidence="6 7" key="1">
    <citation type="submission" date="2020-10" db="EMBL/GenBank/DDBJ databases">
        <title>Complete genome sequence of Thermosphaera aggregans strain 3507.</title>
        <authorList>
            <person name="Zayulina K.S."/>
            <person name="Elcheninov A.G."/>
            <person name="Toshchakov S.V."/>
            <person name="Kublanov I.V."/>
            <person name="Kochetkova T.V."/>
        </authorList>
    </citation>
    <scope>NUCLEOTIDE SEQUENCE [LARGE SCALE GENOMIC DNA]</scope>
    <source>
        <strain evidence="6 7">3507</strain>
    </source>
</reference>
<keyword evidence="2" id="KW-0813">Transport</keyword>
<dbReference type="KEGG" id="tcs:IMZ38_00925"/>
<evidence type="ECO:0000256" key="2">
    <source>
        <dbReference type="ARBA" id="ARBA00022448"/>
    </source>
</evidence>
<dbReference type="GO" id="GO:0042956">
    <property type="term" value="P:maltodextrin transmembrane transport"/>
    <property type="evidence" value="ECO:0007669"/>
    <property type="project" value="TreeGrafter"/>
</dbReference>
<dbReference type="InterPro" id="IPR006059">
    <property type="entry name" value="SBP"/>
</dbReference>
<dbReference type="GO" id="GO:0055052">
    <property type="term" value="C:ATP-binding cassette (ABC) transporter complex, substrate-binding subunit-containing"/>
    <property type="evidence" value="ECO:0007669"/>
    <property type="project" value="TreeGrafter"/>
</dbReference>